<dbReference type="AlphaFoldDB" id="A0A2N8NTP9"/>
<accession>A0A2N8NTP9</accession>
<feature type="transmembrane region" description="Helical" evidence="2">
    <location>
        <begin position="208"/>
        <end position="229"/>
    </location>
</feature>
<feature type="transmembrane region" description="Helical" evidence="2">
    <location>
        <begin position="103"/>
        <end position="121"/>
    </location>
</feature>
<proteinExistence type="predicted"/>
<sequence length="316" mass="33953">MGMFRSPGRRRDLPPAGAAEDTGTGNLPDGSGAAAPPKDPELHAWVSEHLELLDARRAGLKDRRSRRLIVGVALVAVGCLAAVGMVILYVKLDKDTRPLTVPIALYSLLVTALGGFMLSAAGEVTVDIQNIDDEKDLVDFEHQPVDLFAYKLFRLNQLQVKRHQSQTLSQGRIIFLFGLFCILSGFVIIGYSLKQVSGSGEADTSAKLITGGVGAVAGILTNFVAYIFLRMFQETSKRLTAQQDRLVTTHYLHFGNYLAARISRDDDLRNETLSSMAKSLAGSCRNREGAGAEPPGGDLKPGPAHPVVSGRPGDVG</sequence>
<dbReference type="Proteomes" id="UP000235945">
    <property type="component" value="Unassembled WGS sequence"/>
</dbReference>
<protein>
    <recommendedName>
        <fullName evidence="3">Cyanobacterial TRADD-N associated 2 transmembrane domain-containing protein</fullName>
    </recommendedName>
</protein>
<feature type="transmembrane region" description="Helical" evidence="2">
    <location>
        <begin position="173"/>
        <end position="193"/>
    </location>
</feature>
<evidence type="ECO:0000259" key="3">
    <source>
        <dbReference type="Pfam" id="PF20712"/>
    </source>
</evidence>
<organism evidence="4 5">
    <name type="scientific">Streptomyces eurocidicus</name>
    <name type="common">Streptoverticillium eurocidicus</name>
    <dbReference type="NCBI Taxonomy" id="66423"/>
    <lineage>
        <taxon>Bacteria</taxon>
        <taxon>Bacillati</taxon>
        <taxon>Actinomycetota</taxon>
        <taxon>Actinomycetes</taxon>
        <taxon>Kitasatosporales</taxon>
        <taxon>Streptomycetaceae</taxon>
        <taxon>Streptomyces</taxon>
    </lineage>
</organism>
<evidence type="ECO:0000256" key="1">
    <source>
        <dbReference type="SAM" id="MobiDB-lite"/>
    </source>
</evidence>
<evidence type="ECO:0000256" key="2">
    <source>
        <dbReference type="SAM" id="Phobius"/>
    </source>
</evidence>
<gene>
    <name evidence="4" type="ORF">AF335_20670</name>
</gene>
<keyword evidence="2" id="KW-1133">Transmembrane helix</keyword>
<feature type="transmembrane region" description="Helical" evidence="2">
    <location>
        <begin position="68"/>
        <end position="91"/>
    </location>
</feature>
<comment type="caution">
    <text evidence="4">The sequence shown here is derived from an EMBL/GenBank/DDBJ whole genome shotgun (WGS) entry which is preliminary data.</text>
</comment>
<feature type="region of interest" description="Disordered" evidence="1">
    <location>
        <begin position="281"/>
        <end position="316"/>
    </location>
</feature>
<reference evidence="5" key="1">
    <citation type="submission" date="2015-07" db="EMBL/GenBank/DDBJ databases">
        <authorList>
            <person name="Graham D.E."/>
            <person name="Giannone R.J."/>
            <person name="Gulvik C.A."/>
            <person name="Hettich R.L."/>
            <person name="Klingeman D.M."/>
            <person name="Mahan K.M."/>
            <person name="Parry R.J."/>
            <person name="Spain J.C."/>
        </authorList>
    </citation>
    <scope>NUCLEOTIDE SEQUENCE [LARGE SCALE GENOMIC DNA]</scope>
    <source>
        <strain evidence="5">ATCC 27428</strain>
    </source>
</reference>
<keyword evidence="5" id="KW-1185">Reference proteome</keyword>
<dbReference type="Pfam" id="PF20712">
    <property type="entry name" value="CyanoTRADDas_TM"/>
    <property type="match status" value="1"/>
</dbReference>
<keyword evidence="2" id="KW-0812">Transmembrane</keyword>
<evidence type="ECO:0000313" key="5">
    <source>
        <dbReference type="Proteomes" id="UP000235945"/>
    </source>
</evidence>
<feature type="domain" description="Cyanobacterial TRADD-N associated 2 transmembrane" evidence="3">
    <location>
        <begin position="166"/>
        <end position="239"/>
    </location>
</feature>
<dbReference type="InterPro" id="IPR048567">
    <property type="entry name" value="CyanoTRADDas_TM"/>
</dbReference>
<dbReference type="EMBL" id="LGUI01000006">
    <property type="protein sequence ID" value="PNE32145.1"/>
    <property type="molecule type" value="Genomic_DNA"/>
</dbReference>
<feature type="region of interest" description="Disordered" evidence="1">
    <location>
        <begin position="1"/>
        <end position="39"/>
    </location>
</feature>
<evidence type="ECO:0000313" key="4">
    <source>
        <dbReference type="EMBL" id="PNE32145.1"/>
    </source>
</evidence>
<name>A0A2N8NTP9_STREU</name>
<keyword evidence="2" id="KW-0472">Membrane</keyword>